<dbReference type="PANTHER" id="PTHR43877">
    <property type="entry name" value="AMINOALKYLPHOSPHONATE N-ACETYLTRANSFERASE-RELATED-RELATED"/>
    <property type="match status" value="1"/>
</dbReference>
<dbReference type="Gene3D" id="3.40.630.30">
    <property type="match status" value="1"/>
</dbReference>
<dbReference type="InterPro" id="IPR050832">
    <property type="entry name" value="Bact_Acetyltransf"/>
</dbReference>
<reference evidence="4 5" key="1">
    <citation type="submission" date="2021-06" db="EMBL/GenBank/DDBJ databases">
        <title>Actinoplanes lichenicola sp. nov., and Actinoplanes ovalisporus sp. nov., isolated from lichen in Thailand.</title>
        <authorList>
            <person name="Saeng-In P."/>
            <person name="Kanchanasin P."/>
            <person name="Yuki M."/>
            <person name="Kudo T."/>
            <person name="Ohkuma M."/>
            <person name="Phongsopitanun W."/>
            <person name="Tanasupawat S."/>
        </authorList>
    </citation>
    <scope>NUCLEOTIDE SEQUENCE [LARGE SCALE GENOMIC DNA]</scope>
    <source>
        <strain evidence="4 5">NBRC 110975</strain>
    </source>
</reference>
<dbReference type="Proteomes" id="UP001519654">
    <property type="component" value="Unassembled WGS sequence"/>
</dbReference>
<dbReference type="PROSITE" id="PS51186">
    <property type="entry name" value="GNAT"/>
    <property type="match status" value="1"/>
</dbReference>
<evidence type="ECO:0000256" key="2">
    <source>
        <dbReference type="ARBA" id="ARBA00023315"/>
    </source>
</evidence>
<dbReference type="RefSeq" id="WP_215785143.1">
    <property type="nucleotide sequence ID" value="NZ_JAHKKG010000002.1"/>
</dbReference>
<proteinExistence type="predicted"/>
<dbReference type="PANTHER" id="PTHR43877:SF8">
    <property type="entry name" value="N-ACETYLGLUTAMATE SYNTHASE-RELATED"/>
    <property type="match status" value="1"/>
</dbReference>
<evidence type="ECO:0000313" key="5">
    <source>
        <dbReference type="Proteomes" id="UP001519654"/>
    </source>
</evidence>
<dbReference type="EMBL" id="JAHKKG010000002">
    <property type="protein sequence ID" value="MBU2663181.1"/>
    <property type="molecule type" value="Genomic_DNA"/>
</dbReference>
<dbReference type="InterPro" id="IPR016181">
    <property type="entry name" value="Acyl_CoA_acyltransferase"/>
</dbReference>
<sequence>MRVSTGPLTSHEIVYDIASVTAHHDHPDIPFSIRKNFLAAFDNPPPGTLIERYLGYLDDEPVGYLELGFPQLDNLDNVGIDLMVRPDRRRHGVGRALMELAVERAGAHHRTHLMGETVDRHPDGAAFAEAVGAKVGLTDLRSRLDVTALDEKRLAELRAEAEKHAEGYTLRRWTGVPPDELIDDVAYLEGRLNADAPIGDLALEPEKVDADRLRQDHRAREARGRRSYQTGALMNGRVVAWTWLVAEVDQPVHAWQSTTIVDPEHRGHRLGLLVKLENLAHIRAEKPALEAIDTFNAAANTYMLKVNRAMGFRAADVWTGWQKDL</sequence>
<keyword evidence="1" id="KW-0808">Transferase</keyword>
<dbReference type="SUPFAM" id="SSF55729">
    <property type="entry name" value="Acyl-CoA N-acyltransferases (Nat)"/>
    <property type="match status" value="2"/>
</dbReference>
<name>A0ABS5YIK7_9ACTN</name>
<evidence type="ECO:0000313" key="4">
    <source>
        <dbReference type="EMBL" id="MBU2663181.1"/>
    </source>
</evidence>
<feature type="domain" description="N-acetyltransferase" evidence="3">
    <location>
        <begin position="1"/>
        <end position="156"/>
    </location>
</feature>
<evidence type="ECO:0000259" key="3">
    <source>
        <dbReference type="PROSITE" id="PS51186"/>
    </source>
</evidence>
<keyword evidence="5" id="KW-1185">Reference proteome</keyword>
<comment type="caution">
    <text evidence="4">The sequence shown here is derived from an EMBL/GenBank/DDBJ whole genome shotgun (WGS) entry which is preliminary data.</text>
</comment>
<gene>
    <name evidence="4" type="ORF">KOI35_06630</name>
</gene>
<evidence type="ECO:0000256" key="1">
    <source>
        <dbReference type="ARBA" id="ARBA00022679"/>
    </source>
</evidence>
<dbReference type="InterPro" id="IPR000182">
    <property type="entry name" value="GNAT_dom"/>
</dbReference>
<keyword evidence="2" id="KW-0012">Acyltransferase</keyword>
<accession>A0ABS5YIK7</accession>
<dbReference type="CDD" id="cd04301">
    <property type="entry name" value="NAT_SF"/>
    <property type="match status" value="1"/>
</dbReference>
<organism evidence="4 5">
    <name type="scientific">Paractinoplanes bogorensis</name>
    <dbReference type="NCBI Taxonomy" id="1610840"/>
    <lineage>
        <taxon>Bacteria</taxon>
        <taxon>Bacillati</taxon>
        <taxon>Actinomycetota</taxon>
        <taxon>Actinomycetes</taxon>
        <taxon>Micromonosporales</taxon>
        <taxon>Micromonosporaceae</taxon>
        <taxon>Paractinoplanes</taxon>
    </lineage>
</organism>
<protein>
    <submittedName>
        <fullName evidence="4">GNAT family N-acetyltransferase</fullName>
    </submittedName>
</protein>
<dbReference type="Pfam" id="PF00583">
    <property type="entry name" value="Acetyltransf_1"/>
    <property type="match status" value="1"/>
</dbReference>